<keyword evidence="5 7" id="KW-0547">Nucleotide-binding</keyword>
<dbReference type="PANTHER" id="PTHR30457">
    <property type="entry name" value="5'-NUCLEOTIDASE SURE"/>
    <property type="match status" value="1"/>
</dbReference>
<comment type="catalytic activity">
    <reaction evidence="1 7">
        <text>a ribonucleoside 5'-phosphate + H2O = a ribonucleoside + phosphate</text>
        <dbReference type="Rhea" id="RHEA:12484"/>
        <dbReference type="ChEBI" id="CHEBI:15377"/>
        <dbReference type="ChEBI" id="CHEBI:18254"/>
        <dbReference type="ChEBI" id="CHEBI:43474"/>
        <dbReference type="ChEBI" id="CHEBI:58043"/>
        <dbReference type="EC" id="3.1.3.5"/>
    </reaction>
</comment>
<keyword evidence="4 7" id="KW-0479">Metal-binding</keyword>
<proteinExistence type="inferred from homology"/>
<feature type="binding site" evidence="7">
    <location>
        <position position="5"/>
    </location>
    <ligand>
        <name>a divalent metal cation</name>
        <dbReference type="ChEBI" id="CHEBI:60240"/>
    </ligand>
</feature>
<dbReference type="HAMAP" id="MF_00060">
    <property type="entry name" value="SurE"/>
    <property type="match status" value="1"/>
</dbReference>
<dbReference type="EMBL" id="FOKI01000045">
    <property type="protein sequence ID" value="SFB40911.1"/>
    <property type="molecule type" value="Genomic_DNA"/>
</dbReference>
<name>A0A1I1ASA4_9CLOT</name>
<feature type="binding site" evidence="7">
    <location>
        <position position="35"/>
    </location>
    <ligand>
        <name>a divalent metal cation</name>
        <dbReference type="ChEBI" id="CHEBI:60240"/>
    </ligand>
</feature>
<evidence type="ECO:0000256" key="5">
    <source>
        <dbReference type="ARBA" id="ARBA00022741"/>
    </source>
</evidence>
<dbReference type="PANTHER" id="PTHR30457:SF12">
    <property type="entry name" value="5'_3'-NUCLEOTIDASE SURE"/>
    <property type="match status" value="1"/>
</dbReference>
<comment type="subcellular location">
    <subcellularLocation>
        <location evidence="7">Cytoplasm</location>
    </subcellularLocation>
</comment>
<dbReference type="InterPro" id="IPR002828">
    <property type="entry name" value="SurE-like_Pase/nucleotidase"/>
</dbReference>
<evidence type="ECO:0000256" key="7">
    <source>
        <dbReference type="HAMAP-Rule" id="MF_00060"/>
    </source>
</evidence>
<dbReference type="AlphaFoldDB" id="A0A1I1ASA4"/>
<comment type="similarity">
    <text evidence="2 7">Belongs to the SurE nucleotidase family.</text>
</comment>
<organism evidence="9 10">
    <name type="scientific">Clostridium frigidicarnis</name>
    <dbReference type="NCBI Taxonomy" id="84698"/>
    <lineage>
        <taxon>Bacteria</taxon>
        <taxon>Bacillati</taxon>
        <taxon>Bacillota</taxon>
        <taxon>Clostridia</taxon>
        <taxon>Eubacteriales</taxon>
        <taxon>Clostridiaceae</taxon>
        <taxon>Clostridium</taxon>
    </lineage>
</organism>
<dbReference type="NCBIfam" id="TIGR00087">
    <property type="entry name" value="surE"/>
    <property type="match status" value="1"/>
</dbReference>
<comment type="function">
    <text evidence="7">Nucleotidase that shows phosphatase activity on nucleoside 5'-monophosphates.</text>
</comment>
<dbReference type="GO" id="GO:0000166">
    <property type="term" value="F:nucleotide binding"/>
    <property type="evidence" value="ECO:0007669"/>
    <property type="project" value="UniProtKB-KW"/>
</dbReference>
<dbReference type="EC" id="3.1.3.5" evidence="7"/>
<evidence type="ECO:0000313" key="10">
    <source>
        <dbReference type="Proteomes" id="UP000198619"/>
    </source>
</evidence>
<feature type="binding site" evidence="7">
    <location>
        <position position="4"/>
    </location>
    <ligand>
        <name>a divalent metal cation</name>
        <dbReference type="ChEBI" id="CHEBI:60240"/>
    </ligand>
</feature>
<keyword evidence="10" id="KW-1185">Reference proteome</keyword>
<evidence type="ECO:0000256" key="1">
    <source>
        <dbReference type="ARBA" id="ARBA00000815"/>
    </source>
</evidence>
<evidence type="ECO:0000256" key="2">
    <source>
        <dbReference type="ARBA" id="ARBA00011062"/>
    </source>
</evidence>
<keyword evidence="3 7" id="KW-0963">Cytoplasm</keyword>
<dbReference type="GO" id="GO:0004309">
    <property type="term" value="F:exopolyphosphatase activity"/>
    <property type="evidence" value="ECO:0007669"/>
    <property type="project" value="TreeGrafter"/>
</dbReference>
<evidence type="ECO:0000256" key="4">
    <source>
        <dbReference type="ARBA" id="ARBA00022723"/>
    </source>
</evidence>
<dbReference type="GO" id="GO:0005737">
    <property type="term" value="C:cytoplasm"/>
    <property type="evidence" value="ECO:0007669"/>
    <property type="project" value="UniProtKB-SubCell"/>
</dbReference>
<keyword evidence="6 7" id="KW-0378">Hydrolase</keyword>
<dbReference type="InterPro" id="IPR036523">
    <property type="entry name" value="SurE-like_sf"/>
</dbReference>
<gene>
    <name evidence="7" type="primary">surE</name>
    <name evidence="9" type="ORF">SAMN04488528_104521</name>
</gene>
<dbReference type="Proteomes" id="UP000198619">
    <property type="component" value="Unassembled WGS sequence"/>
</dbReference>
<dbReference type="GO" id="GO:0046872">
    <property type="term" value="F:metal ion binding"/>
    <property type="evidence" value="ECO:0007669"/>
    <property type="project" value="UniProtKB-UniRule"/>
</dbReference>
<evidence type="ECO:0000256" key="3">
    <source>
        <dbReference type="ARBA" id="ARBA00022490"/>
    </source>
</evidence>
<evidence type="ECO:0000256" key="6">
    <source>
        <dbReference type="ARBA" id="ARBA00022801"/>
    </source>
</evidence>
<dbReference type="InterPro" id="IPR030048">
    <property type="entry name" value="SurE"/>
</dbReference>
<dbReference type="GO" id="GO:0008253">
    <property type="term" value="F:5'-nucleotidase activity"/>
    <property type="evidence" value="ECO:0007669"/>
    <property type="project" value="UniProtKB-UniRule"/>
</dbReference>
<feature type="binding site" evidence="7">
    <location>
        <position position="92"/>
    </location>
    <ligand>
        <name>a divalent metal cation</name>
        <dbReference type="ChEBI" id="CHEBI:60240"/>
    </ligand>
</feature>
<dbReference type="Pfam" id="PF01975">
    <property type="entry name" value="SurE"/>
    <property type="match status" value="1"/>
</dbReference>
<accession>A0A1I1ASA4</accession>
<reference evidence="9 10" key="1">
    <citation type="submission" date="2016-10" db="EMBL/GenBank/DDBJ databases">
        <authorList>
            <person name="de Groot N.N."/>
        </authorList>
    </citation>
    <scope>NUCLEOTIDE SEQUENCE [LARGE SCALE GENOMIC DNA]</scope>
    <source>
        <strain evidence="9 10">DSM 12271</strain>
    </source>
</reference>
<evidence type="ECO:0000313" key="9">
    <source>
        <dbReference type="EMBL" id="SFB40911.1"/>
    </source>
</evidence>
<feature type="domain" description="Survival protein SurE-like phosphatase/nucleotidase" evidence="8">
    <location>
        <begin position="1"/>
        <end position="182"/>
    </location>
</feature>
<comment type="cofactor">
    <cofactor evidence="7">
        <name>a divalent metal cation</name>
        <dbReference type="ChEBI" id="CHEBI:60240"/>
    </cofactor>
    <text evidence="7">Binds 1 divalent metal cation per subunit.</text>
</comment>
<sequence length="245" mass="27460">MTNDDGIDAKGIYKLAEALSKEHEIIVVAPRNQRSACSHSITIEDVINIREESLENLNVKAYSLSGTPADCVRLGLNKICDGKIDMVISGINRGLNAGTDVIYSGTVSAAIEAEICKIPSIAVSQEISQDMENYDRACEYVLKVLDIAKEKYMKDDVVLNLNIPINDIKGFKVAKIGKTTYTNKYEKVPNEEFEESYRITGTMDKRRDVDDDVYYLRQGYVTLTPLHYDLTNFKILKDVGDVFKV</sequence>
<evidence type="ECO:0000259" key="8">
    <source>
        <dbReference type="Pfam" id="PF01975"/>
    </source>
</evidence>
<dbReference type="STRING" id="84698.SAMN04488528_104521"/>
<dbReference type="GO" id="GO:0008254">
    <property type="term" value="F:3'-nucleotidase activity"/>
    <property type="evidence" value="ECO:0007669"/>
    <property type="project" value="TreeGrafter"/>
</dbReference>
<dbReference type="SUPFAM" id="SSF64167">
    <property type="entry name" value="SurE-like"/>
    <property type="match status" value="1"/>
</dbReference>
<dbReference type="NCBIfam" id="NF010543">
    <property type="entry name" value="PRK13933.1"/>
    <property type="match status" value="1"/>
</dbReference>
<protein>
    <recommendedName>
        <fullName evidence="7">5'-nucleotidase SurE</fullName>
        <ecNumber evidence="7">3.1.3.5</ecNumber>
    </recommendedName>
    <alternativeName>
        <fullName evidence="7">Nucleoside 5'-monophosphate phosphohydrolase</fullName>
    </alternativeName>
</protein>
<dbReference type="Gene3D" id="3.40.1210.10">
    <property type="entry name" value="Survival protein SurE-like phosphatase/nucleotidase"/>
    <property type="match status" value="1"/>
</dbReference>